<gene>
    <name evidence="1" type="ORF">NX02_03200</name>
</gene>
<sequence length="220" mass="22386">MLAATLALSLPAQGFAQFGGFNPLGAAKEKLGIGGSGSSAAADPDGFLQNATLSTKNVMISAALLAQAVTDRTQMVSRKAQIDALQNAQSIGELNAHTAEFKKDMAVLNERKDLSADVSAAYQASDKKQKDLISVAVGNLLIGLARDVKLAGQARGMVGSASANPETISRVGSLKTAGSLLGLQVNGLGGVLKSAPALMTAAKVRGPDAAETSEPRKVTL</sequence>
<dbReference type="EMBL" id="CP006644">
    <property type="protein sequence ID" value="AHE52394.1"/>
    <property type="molecule type" value="Genomic_DNA"/>
</dbReference>
<accession>W0A366</accession>
<protein>
    <submittedName>
        <fullName evidence="1">Uncharacterized protein</fullName>
    </submittedName>
</protein>
<evidence type="ECO:0000313" key="1">
    <source>
        <dbReference type="EMBL" id="AHE52394.1"/>
    </source>
</evidence>
<organism evidence="1 2">
    <name type="scientific">Sphingomonas sanxanigenens DSM 19645 = NX02</name>
    <dbReference type="NCBI Taxonomy" id="1123269"/>
    <lineage>
        <taxon>Bacteria</taxon>
        <taxon>Pseudomonadati</taxon>
        <taxon>Pseudomonadota</taxon>
        <taxon>Alphaproteobacteria</taxon>
        <taxon>Sphingomonadales</taxon>
        <taxon>Sphingomonadaceae</taxon>
        <taxon>Sphingomonas</taxon>
    </lineage>
</organism>
<dbReference type="STRING" id="1123269.NX02_03200"/>
<keyword evidence="2" id="KW-1185">Reference proteome</keyword>
<dbReference type="Proteomes" id="UP000018851">
    <property type="component" value="Chromosome"/>
</dbReference>
<dbReference type="HOGENOM" id="CLU_1223719_0_0_5"/>
<evidence type="ECO:0000313" key="2">
    <source>
        <dbReference type="Proteomes" id="UP000018851"/>
    </source>
</evidence>
<proteinExistence type="predicted"/>
<dbReference type="AlphaFoldDB" id="W0A366"/>
<dbReference type="PATRIC" id="fig|1123269.5.peg.622"/>
<name>W0A366_9SPHN</name>
<reference evidence="1 2" key="1">
    <citation type="submission" date="2013-07" db="EMBL/GenBank/DDBJ databases">
        <title>Completed genome of Sphingomonas sanxanigenens NX02.</title>
        <authorList>
            <person name="Ma T."/>
            <person name="Huang H."/>
            <person name="Wu M."/>
            <person name="Li X."/>
            <person name="Li G."/>
        </authorList>
    </citation>
    <scope>NUCLEOTIDE SEQUENCE [LARGE SCALE GENOMIC DNA]</scope>
    <source>
        <strain evidence="1 2">NX02</strain>
    </source>
</reference>
<dbReference type="KEGG" id="ssan:NX02_03200"/>